<reference evidence="1" key="1">
    <citation type="submission" date="2021-05" db="EMBL/GenBank/DDBJ databases">
        <title>Whole genome sequence of Curtobacterium flaccumfaciens pv. flaccumfaciens strain CFBP 3417.</title>
        <authorList>
            <person name="Osdaghi E."/>
            <person name="Taghouti G."/>
            <person name="Portier P."/>
            <person name="Fazliarab A."/>
            <person name="Taghavi S.M."/>
            <person name="Briand M."/>
            <person name="Le-Saux M."/>
            <person name="Jacques M.-A."/>
        </authorList>
    </citation>
    <scope>NUCLEOTIDE SEQUENCE</scope>
    <source>
        <strain evidence="1">CFBP 3417</strain>
    </source>
</reference>
<comment type="caution">
    <text evidence="1">The sequence shown here is derived from an EMBL/GenBank/DDBJ whole genome shotgun (WGS) entry which is preliminary data.</text>
</comment>
<dbReference type="Proteomes" id="UP000709437">
    <property type="component" value="Unassembled WGS sequence"/>
</dbReference>
<evidence type="ECO:0000313" key="1">
    <source>
        <dbReference type="EMBL" id="MBT1542499.1"/>
    </source>
</evidence>
<dbReference type="AlphaFoldDB" id="A0A9Q2ZRS9"/>
<protein>
    <submittedName>
        <fullName evidence="1">Uncharacterized protein</fullName>
    </submittedName>
</protein>
<dbReference type="EMBL" id="JAHEWX010000015">
    <property type="protein sequence ID" value="MBT1542499.1"/>
    <property type="molecule type" value="Genomic_DNA"/>
</dbReference>
<accession>A0A9Q2ZRS9</accession>
<name>A0A9Q2ZRS9_9MICO</name>
<evidence type="ECO:0000313" key="2">
    <source>
        <dbReference type="Proteomes" id="UP000709437"/>
    </source>
</evidence>
<proteinExistence type="predicted"/>
<sequence>MDTNALRRDARVLSPGFPGVEKRLIAAADEVDRLRTLIADQQHDDLCAVWMNGGTSDEGCTCWKADVL</sequence>
<gene>
    <name evidence="1" type="ORF">KK103_12055</name>
</gene>
<organism evidence="1 2">
    <name type="scientific">Curtobacterium flaccumfaciens pv. flaccumfaciens</name>
    <dbReference type="NCBI Taxonomy" id="138532"/>
    <lineage>
        <taxon>Bacteria</taxon>
        <taxon>Bacillati</taxon>
        <taxon>Actinomycetota</taxon>
        <taxon>Actinomycetes</taxon>
        <taxon>Micrococcales</taxon>
        <taxon>Microbacteriaceae</taxon>
        <taxon>Curtobacterium</taxon>
    </lineage>
</organism>